<gene>
    <name evidence="1" type="ordered locus">SiRe_2203</name>
</gene>
<evidence type="ECO:0000313" key="2">
    <source>
        <dbReference type="Proteomes" id="UP000002664"/>
    </source>
</evidence>
<proteinExistence type="predicted"/>
<reference evidence="1 2" key="1">
    <citation type="journal article" date="2011" name="J. Bacteriol.">
        <title>Genome analyses of icelandic strains of Sulfolobus islandicus, model organisms for genetic and virus-host interaction studies.</title>
        <authorList>
            <person name="Guo L."/>
            <person name="Brugger K."/>
            <person name="Liu C."/>
            <person name="Shah S.A."/>
            <person name="Zheng H."/>
            <person name="Zhu Y."/>
            <person name="Wang S."/>
            <person name="Lillestol R.K."/>
            <person name="Chen L."/>
            <person name="Frank J."/>
            <person name="Prangishvili D."/>
            <person name="Paulin L."/>
            <person name="She Q."/>
            <person name="Huang L."/>
            <person name="Garrett R.A."/>
        </authorList>
    </citation>
    <scope>NUCLEOTIDE SEQUENCE [LARGE SCALE GENOMIC DNA]</scope>
    <source>
        <strain evidence="1 2">REY15A</strain>
    </source>
</reference>
<dbReference type="EMBL" id="CP002425">
    <property type="protein sequence ID" value="ADX86257.1"/>
    <property type="molecule type" value="Genomic_DNA"/>
</dbReference>
<organism evidence="1 2">
    <name type="scientific">Saccharolobus islandicus (strain REY15A)</name>
    <name type="common">Sulfolobus islandicus</name>
    <dbReference type="NCBI Taxonomy" id="930945"/>
    <lineage>
        <taxon>Archaea</taxon>
        <taxon>Thermoproteota</taxon>
        <taxon>Thermoprotei</taxon>
        <taxon>Sulfolobales</taxon>
        <taxon>Sulfolobaceae</taxon>
        <taxon>Saccharolobus</taxon>
    </lineage>
</organism>
<accession>F0NCN3</accession>
<evidence type="ECO:0000313" key="1">
    <source>
        <dbReference type="EMBL" id="ADX86257.1"/>
    </source>
</evidence>
<keyword evidence="2" id="KW-1185">Reference proteome</keyword>
<protein>
    <submittedName>
        <fullName evidence="1">Conserved archaeal protein</fullName>
    </submittedName>
</protein>
<dbReference type="RefSeq" id="WP_014514215.1">
    <property type="nucleotide sequence ID" value="NC_017276.1"/>
</dbReference>
<name>F0NCN3_SACI5</name>
<sequence>MSSRTTFGLLLRIDPVVPQIITESGATFGMTHDGEYLYIGASYANHTGVYTYRAGDGGVFAIPVSELFKKPWNPLRIWIHDGPYSQTAGIDGWFGGNPLKGLSEKKVRVYTAKSTKMRIAEYSLLSKVRDDTVTLNTGMEYNRLEQLLRYNCV</sequence>
<dbReference type="GeneID" id="70692311"/>
<dbReference type="eggNOG" id="arCOG04132">
    <property type="taxonomic scope" value="Archaea"/>
</dbReference>
<dbReference type="KEGG" id="sir:SiRe_2203"/>
<dbReference type="AlphaFoldDB" id="F0NCN3"/>
<dbReference type="HOGENOM" id="CLU_1709220_0_0_2"/>
<dbReference type="Proteomes" id="UP000002664">
    <property type="component" value="Chromosome"/>
</dbReference>